<dbReference type="Pfam" id="PF07690">
    <property type="entry name" value="MFS_1"/>
    <property type="match status" value="1"/>
</dbReference>
<dbReference type="InterPro" id="IPR011701">
    <property type="entry name" value="MFS"/>
</dbReference>
<dbReference type="SUPFAM" id="SSF103473">
    <property type="entry name" value="MFS general substrate transporter"/>
    <property type="match status" value="1"/>
</dbReference>
<keyword evidence="5 6" id="KW-0472">Membrane</keyword>
<evidence type="ECO:0000313" key="11">
    <source>
        <dbReference type="Proteomes" id="UP000224871"/>
    </source>
</evidence>
<dbReference type="EMBL" id="FTLG01000186">
    <property type="protein sequence ID" value="SIP73646.1"/>
    <property type="molecule type" value="Genomic_DNA"/>
</dbReference>
<feature type="transmembrane region" description="Helical" evidence="6">
    <location>
        <begin position="42"/>
        <end position="65"/>
    </location>
</feature>
<feature type="transmembrane region" description="Helical" evidence="6">
    <location>
        <begin position="130"/>
        <end position="149"/>
    </location>
</feature>
<dbReference type="Proteomes" id="UP000196435">
    <property type="component" value="Unassembled WGS sequence"/>
</dbReference>
<dbReference type="Proteomes" id="UP000224871">
    <property type="component" value="Unassembled WGS sequence"/>
</dbReference>
<dbReference type="RefSeq" id="WP_086953142.1">
    <property type="nucleotide sequence ID" value="NZ_CAWNQC010000234.1"/>
</dbReference>
<sequence>MRTSTALLSLSIGAFAIGATEFSPMGMLPEIASDLTISIPTAGILVMVYAIGVMLGAPVMTLLLIKRSPKAALIFLMGIFTFGNILSALSPDFSLLLIARFITSLNHGAFFGIGALVATRVVEKGKEASAIASMFMGLTIANIGGVPIITRLSQVLGWREAFLLISILGFITMIFLLFALPRGMSGQSFNLRRELQVLLKPPVLTALFCTVLGASAMFTFYTYIVPVLMTISHVPETQVSIMLVLVGVGFTVGNYIGGILANRSVSRTLYGLFTLLFLTMMLFPQIAKDSITAGIILILCGAASFGIVPPLQLKVMQVASEAQSLASSVNIGAFNLGNAIGAALGAIVLSLGLGYEMVSYSGGFIALVGLLLLLITERKTQSLTLPINKRNE</sequence>
<evidence type="ECO:0000256" key="3">
    <source>
        <dbReference type="ARBA" id="ARBA00022692"/>
    </source>
</evidence>
<dbReference type="AlphaFoldDB" id="A0A1N6MXT1"/>
<keyword evidence="2" id="KW-1003">Cell membrane</keyword>
<feature type="transmembrane region" description="Helical" evidence="6">
    <location>
        <begin position="72"/>
        <end position="89"/>
    </location>
</feature>
<evidence type="ECO:0000256" key="2">
    <source>
        <dbReference type="ARBA" id="ARBA00022475"/>
    </source>
</evidence>
<dbReference type="InterPro" id="IPR036259">
    <property type="entry name" value="MFS_trans_sf"/>
</dbReference>
<dbReference type="PANTHER" id="PTHR43124:SF8">
    <property type="entry name" value="INNER MEMBRANE TRANSPORT PROTEIN YDHP"/>
    <property type="match status" value="1"/>
</dbReference>
<name>A0A1N6MXT1_9GAMM</name>
<comment type="subcellular location">
    <subcellularLocation>
        <location evidence="1">Cell membrane</location>
        <topology evidence="1">Multi-pass membrane protein</topology>
    </subcellularLocation>
</comment>
<organism evidence="9 10">
    <name type="scientific">Xenorhabdus innexi</name>
    <dbReference type="NCBI Taxonomy" id="290109"/>
    <lineage>
        <taxon>Bacteria</taxon>
        <taxon>Pseudomonadati</taxon>
        <taxon>Pseudomonadota</taxon>
        <taxon>Gammaproteobacteria</taxon>
        <taxon>Enterobacterales</taxon>
        <taxon>Morganellaceae</taxon>
        <taxon>Xenorhabdus</taxon>
    </lineage>
</organism>
<protein>
    <submittedName>
        <fullName evidence="9">Inner membrane transport protein ydhP</fullName>
    </submittedName>
</protein>
<dbReference type="GO" id="GO:0022857">
    <property type="term" value="F:transmembrane transporter activity"/>
    <property type="evidence" value="ECO:0007669"/>
    <property type="project" value="InterPro"/>
</dbReference>
<dbReference type="CDD" id="cd17324">
    <property type="entry name" value="MFS_NepI_like"/>
    <property type="match status" value="1"/>
</dbReference>
<reference evidence="10" key="1">
    <citation type="submission" date="2016-12" db="EMBL/GenBank/DDBJ databases">
        <authorList>
            <person name="Gaudriault S."/>
        </authorList>
    </citation>
    <scope>NUCLEOTIDE SEQUENCE [LARGE SCALE GENOMIC DNA]</scope>
    <source>
        <strain evidence="10">HGB1681 (deposited as PTA-6826 in the American Type Culture Collection)</strain>
    </source>
</reference>
<evidence type="ECO:0000313" key="9">
    <source>
        <dbReference type="EMBL" id="SIP73646.1"/>
    </source>
</evidence>
<evidence type="ECO:0000256" key="1">
    <source>
        <dbReference type="ARBA" id="ARBA00004651"/>
    </source>
</evidence>
<feature type="transmembrane region" description="Helical" evidence="6">
    <location>
        <begin position="237"/>
        <end position="257"/>
    </location>
</feature>
<keyword evidence="3 6" id="KW-0812">Transmembrane</keyword>
<feature type="transmembrane region" description="Helical" evidence="6">
    <location>
        <begin position="325"/>
        <end position="351"/>
    </location>
</feature>
<feature type="transmembrane region" description="Helical" evidence="6">
    <location>
        <begin position="201"/>
        <end position="225"/>
    </location>
</feature>
<feature type="transmembrane region" description="Helical" evidence="6">
    <location>
        <begin position="357"/>
        <end position="375"/>
    </location>
</feature>
<dbReference type="EMBL" id="NIBU01000037">
    <property type="protein sequence ID" value="PHM33123.1"/>
    <property type="molecule type" value="Genomic_DNA"/>
</dbReference>
<evidence type="ECO:0000256" key="4">
    <source>
        <dbReference type="ARBA" id="ARBA00022989"/>
    </source>
</evidence>
<evidence type="ECO:0000313" key="8">
    <source>
        <dbReference type="EMBL" id="PHM33123.1"/>
    </source>
</evidence>
<dbReference type="PANTHER" id="PTHR43124">
    <property type="entry name" value="PURINE EFFLUX PUMP PBUE"/>
    <property type="match status" value="1"/>
</dbReference>
<reference evidence="9" key="2">
    <citation type="submission" date="2016-12" db="EMBL/GenBank/DDBJ databases">
        <authorList>
            <person name="Song W.-J."/>
            <person name="Kurnit D.M."/>
        </authorList>
    </citation>
    <scope>NUCLEOTIDE SEQUENCE [LARGE SCALE GENOMIC DNA]</scope>
    <source>
        <strain evidence="9">HGB1681</strain>
    </source>
</reference>
<dbReference type="PROSITE" id="PS50850">
    <property type="entry name" value="MFS"/>
    <property type="match status" value="1"/>
</dbReference>
<accession>A0A1N6MXT1</accession>
<evidence type="ECO:0000259" key="7">
    <source>
        <dbReference type="PROSITE" id="PS50850"/>
    </source>
</evidence>
<gene>
    <name evidence="9" type="primary">ydhP</name>
    <name evidence="8" type="ORF">Xinn_02794</name>
    <name evidence="9" type="ORF">XIS1_440021</name>
</gene>
<evidence type="ECO:0000313" key="10">
    <source>
        <dbReference type="Proteomes" id="UP000196435"/>
    </source>
</evidence>
<dbReference type="OrthoDB" id="9788453at2"/>
<keyword evidence="4 6" id="KW-1133">Transmembrane helix</keyword>
<feature type="domain" description="Major facilitator superfamily (MFS) profile" evidence="7">
    <location>
        <begin position="6"/>
        <end position="381"/>
    </location>
</feature>
<proteinExistence type="predicted"/>
<dbReference type="InterPro" id="IPR020846">
    <property type="entry name" value="MFS_dom"/>
</dbReference>
<dbReference type="Gene3D" id="1.20.1250.20">
    <property type="entry name" value="MFS general substrate transporter like domains"/>
    <property type="match status" value="1"/>
</dbReference>
<keyword evidence="11" id="KW-1185">Reference proteome</keyword>
<dbReference type="GO" id="GO:0005886">
    <property type="term" value="C:plasma membrane"/>
    <property type="evidence" value="ECO:0007669"/>
    <property type="project" value="UniProtKB-SubCell"/>
</dbReference>
<dbReference type="InterPro" id="IPR050189">
    <property type="entry name" value="MFS_Efflux_Transporters"/>
</dbReference>
<feature type="transmembrane region" description="Helical" evidence="6">
    <location>
        <begin position="269"/>
        <end position="287"/>
    </location>
</feature>
<feature type="transmembrane region" description="Helical" evidence="6">
    <location>
        <begin position="95"/>
        <end position="118"/>
    </location>
</feature>
<evidence type="ECO:0000256" key="6">
    <source>
        <dbReference type="SAM" id="Phobius"/>
    </source>
</evidence>
<feature type="transmembrane region" description="Helical" evidence="6">
    <location>
        <begin position="161"/>
        <end position="180"/>
    </location>
</feature>
<evidence type="ECO:0000256" key="5">
    <source>
        <dbReference type="ARBA" id="ARBA00023136"/>
    </source>
</evidence>
<reference evidence="8 11" key="3">
    <citation type="journal article" date="2017" name="Nat. Microbiol.">
        <title>Natural product diversity associated with the nematode symbionts Photorhabdus and Xenorhabdus.</title>
        <authorList>
            <person name="Tobias N.J."/>
            <person name="Wolff H."/>
            <person name="Djahanschiri B."/>
            <person name="Grundmann F."/>
            <person name="Kronenwerth M."/>
            <person name="Shi Y.M."/>
            <person name="Simonyi S."/>
            <person name="Grun P."/>
            <person name="Shapiro-Ilan D."/>
            <person name="Pidot S.J."/>
            <person name="Stinear T.P."/>
            <person name="Ebersberger I."/>
            <person name="Bode H.B."/>
        </authorList>
    </citation>
    <scope>NUCLEOTIDE SEQUENCE [LARGE SCALE GENOMIC DNA]</scope>
    <source>
        <strain evidence="8 11">DSM 16336</strain>
    </source>
</reference>
<feature type="transmembrane region" description="Helical" evidence="6">
    <location>
        <begin position="293"/>
        <end position="313"/>
    </location>
</feature>